<dbReference type="Gene3D" id="3.30.450.40">
    <property type="match status" value="1"/>
</dbReference>
<accession>A0A918NJA8</accession>
<dbReference type="Proteomes" id="UP000626148">
    <property type="component" value="Unassembled WGS sequence"/>
</dbReference>
<comment type="caution">
    <text evidence="2">The sequence shown here is derived from an EMBL/GenBank/DDBJ whole genome shotgun (WGS) entry which is preliminary data.</text>
</comment>
<dbReference type="InterPro" id="IPR003018">
    <property type="entry name" value="GAF"/>
</dbReference>
<evidence type="ECO:0000313" key="3">
    <source>
        <dbReference type="Proteomes" id="UP000626148"/>
    </source>
</evidence>
<gene>
    <name evidence="2" type="ORF">GCM10007392_44100</name>
</gene>
<dbReference type="RefSeq" id="WP_189612873.1">
    <property type="nucleotide sequence ID" value="NZ_BMXR01000015.1"/>
</dbReference>
<dbReference type="SUPFAM" id="SSF55781">
    <property type="entry name" value="GAF domain-like"/>
    <property type="match status" value="1"/>
</dbReference>
<dbReference type="EMBL" id="BMXR01000015">
    <property type="protein sequence ID" value="GGX71912.1"/>
    <property type="molecule type" value="Genomic_DNA"/>
</dbReference>
<name>A0A918NJA8_9GAMM</name>
<evidence type="ECO:0000259" key="1">
    <source>
        <dbReference type="Pfam" id="PF13185"/>
    </source>
</evidence>
<dbReference type="Pfam" id="PF13185">
    <property type="entry name" value="GAF_2"/>
    <property type="match status" value="1"/>
</dbReference>
<dbReference type="AlphaFoldDB" id="A0A918NJA8"/>
<protein>
    <recommendedName>
        <fullName evidence="1">GAF domain-containing protein</fullName>
    </recommendedName>
</protein>
<reference evidence="2" key="2">
    <citation type="submission" date="2020-09" db="EMBL/GenBank/DDBJ databases">
        <authorList>
            <person name="Sun Q."/>
            <person name="Kim S."/>
        </authorList>
    </citation>
    <scope>NUCLEOTIDE SEQUENCE</scope>
    <source>
        <strain evidence="2">KCTC 22169</strain>
    </source>
</reference>
<dbReference type="InterPro" id="IPR029016">
    <property type="entry name" value="GAF-like_dom_sf"/>
</dbReference>
<reference evidence="2" key="1">
    <citation type="journal article" date="2014" name="Int. J. Syst. Evol. Microbiol.">
        <title>Complete genome sequence of Corynebacterium casei LMG S-19264T (=DSM 44701T), isolated from a smear-ripened cheese.</title>
        <authorList>
            <consortium name="US DOE Joint Genome Institute (JGI-PGF)"/>
            <person name="Walter F."/>
            <person name="Albersmeier A."/>
            <person name="Kalinowski J."/>
            <person name="Ruckert C."/>
        </authorList>
    </citation>
    <scope>NUCLEOTIDE SEQUENCE</scope>
    <source>
        <strain evidence="2">KCTC 22169</strain>
    </source>
</reference>
<feature type="domain" description="GAF" evidence="1">
    <location>
        <begin position="6"/>
        <end position="132"/>
    </location>
</feature>
<sequence>MTAPSIYSDIHHAADAKMGIRLFTVMVLDHTNNQAQRVYTSHPDAYPVTGSKPMLTNRWSRHVLDEQKPFVANRTEEFADVFGDHAVINALGCASVVNVPVIDRQRVVGTVNFLDRAKHFSPGRVAQLIALVERHTPKLVEVMQEPVALP</sequence>
<proteinExistence type="predicted"/>
<organism evidence="2 3">
    <name type="scientific">Saccharospirillum salsuginis</name>
    <dbReference type="NCBI Taxonomy" id="418750"/>
    <lineage>
        <taxon>Bacteria</taxon>
        <taxon>Pseudomonadati</taxon>
        <taxon>Pseudomonadota</taxon>
        <taxon>Gammaproteobacteria</taxon>
        <taxon>Oceanospirillales</taxon>
        <taxon>Saccharospirillaceae</taxon>
        <taxon>Saccharospirillum</taxon>
    </lineage>
</organism>
<evidence type="ECO:0000313" key="2">
    <source>
        <dbReference type="EMBL" id="GGX71912.1"/>
    </source>
</evidence>
<keyword evidence="3" id="KW-1185">Reference proteome</keyword>